<dbReference type="Proteomes" id="UP000776629">
    <property type="component" value="Unassembled WGS sequence"/>
</dbReference>
<name>A0ABS2EMI8_9LACO</name>
<sequence length="48" mass="5957">MHWQTIWQKFKASFRVNFFAYLNFFAQEDNFIHSHQQNHHSSSKKLDE</sequence>
<dbReference type="RefSeq" id="WP_204775965.1">
    <property type="nucleotide sequence ID" value="NZ_JACJJQ010000004.1"/>
</dbReference>
<accession>A0ABS2EMI8</accession>
<reference evidence="1 2" key="1">
    <citation type="journal article" date="2021" name="Sci. Rep.">
        <title>The distribution of antibiotic resistance genes in chicken gut microbiota commensals.</title>
        <authorList>
            <person name="Juricova H."/>
            <person name="Matiasovicova J."/>
            <person name="Kubasova T."/>
            <person name="Cejkova D."/>
            <person name="Rychlik I."/>
        </authorList>
    </citation>
    <scope>NUCLEOTIDE SEQUENCE [LARGE SCALE GENOMIC DNA]</scope>
    <source>
        <strain evidence="1 2">An810</strain>
    </source>
</reference>
<proteinExistence type="predicted"/>
<protein>
    <submittedName>
        <fullName evidence="1">Uncharacterized protein</fullName>
    </submittedName>
</protein>
<keyword evidence="2" id="KW-1185">Reference proteome</keyword>
<organism evidence="1 2">
    <name type="scientific">Limosilactobacillus alvi</name>
    <dbReference type="NCBI Taxonomy" id="990412"/>
    <lineage>
        <taxon>Bacteria</taxon>
        <taxon>Bacillati</taxon>
        <taxon>Bacillota</taxon>
        <taxon>Bacilli</taxon>
        <taxon>Lactobacillales</taxon>
        <taxon>Lactobacillaceae</taxon>
        <taxon>Limosilactobacillus</taxon>
    </lineage>
</organism>
<gene>
    <name evidence="1" type="ORF">H5993_01515</name>
</gene>
<comment type="caution">
    <text evidence="1">The sequence shown here is derived from an EMBL/GenBank/DDBJ whole genome shotgun (WGS) entry which is preliminary data.</text>
</comment>
<evidence type="ECO:0000313" key="1">
    <source>
        <dbReference type="EMBL" id="MBM6753446.1"/>
    </source>
</evidence>
<dbReference type="EMBL" id="JACJJQ010000004">
    <property type="protein sequence ID" value="MBM6753446.1"/>
    <property type="molecule type" value="Genomic_DNA"/>
</dbReference>
<evidence type="ECO:0000313" key="2">
    <source>
        <dbReference type="Proteomes" id="UP000776629"/>
    </source>
</evidence>